<evidence type="ECO:0000313" key="2">
    <source>
        <dbReference type="Proteomes" id="UP000315295"/>
    </source>
</evidence>
<dbReference type="EMBL" id="VIEB01000138">
    <property type="protein sequence ID" value="TQE04558.1"/>
    <property type="molecule type" value="Genomic_DNA"/>
</dbReference>
<evidence type="ECO:0000313" key="1">
    <source>
        <dbReference type="EMBL" id="TQE04558.1"/>
    </source>
</evidence>
<keyword evidence="2" id="KW-1185">Reference proteome</keyword>
<organism evidence="1 2">
    <name type="scientific">Malus baccata</name>
    <name type="common">Siberian crab apple</name>
    <name type="synonym">Pyrus baccata</name>
    <dbReference type="NCBI Taxonomy" id="106549"/>
    <lineage>
        <taxon>Eukaryota</taxon>
        <taxon>Viridiplantae</taxon>
        <taxon>Streptophyta</taxon>
        <taxon>Embryophyta</taxon>
        <taxon>Tracheophyta</taxon>
        <taxon>Spermatophyta</taxon>
        <taxon>Magnoliopsida</taxon>
        <taxon>eudicotyledons</taxon>
        <taxon>Gunneridae</taxon>
        <taxon>Pentapetalae</taxon>
        <taxon>rosids</taxon>
        <taxon>fabids</taxon>
        <taxon>Rosales</taxon>
        <taxon>Rosaceae</taxon>
        <taxon>Amygdaloideae</taxon>
        <taxon>Maleae</taxon>
        <taxon>Malus</taxon>
    </lineage>
</organism>
<sequence>MMQSFETFDDQDEAQYDDSFKELESFAVLKNCIHDLPENFKGLRWESSKTKGF</sequence>
<dbReference type="AlphaFoldDB" id="A0A540N0H3"/>
<gene>
    <name evidence="1" type="ORF">C1H46_009865</name>
</gene>
<dbReference type="Proteomes" id="UP000315295">
    <property type="component" value="Unassembled WGS sequence"/>
</dbReference>
<proteinExistence type="predicted"/>
<protein>
    <submittedName>
        <fullName evidence="1">Uncharacterized protein</fullName>
    </submittedName>
</protein>
<reference evidence="1 2" key="1">
    <citation type="journal article" date="2019" name="G3 (Bethesda)">
        <title>Sequencing of a Wild Apple (Malus baccata) Genome Unravels the Differences Between Cultivated and Wild Apple Species Regarding Disease Resistance and Cold Tolerance.</title>
        <authorList>
            <person name="Chen X."/>
        </authorList>
    </citation>
    <scope>NUCLEOTIDE SEQUENCE [LARGE SCALE GENOMIC DNA]</scope>
    <source>
        <strain evidence="2">cv. Shandingzi</strain>
        <tissue evidence="1">Leaves</tissue>
    </source>
</reference>
<comment type="caution">
    <text evidence="1">The sequence shown here is derived from an EMBL/GenBank/DDBJ whole genome shotgun (WGS) entry which is preliminary data.</text>
</comment>
<name>A0A540N0H3_MALBA</name>
<accession>A0A540N0H3</accession>